<feature type="signal peptide" evidence="23">
    <location>
        <begin position="1"/>
        <end position="20"/>
    </location>
</feature>
<gene>
    <name evidence="25" type="ORF">DICVIV_07713</name>
</gene>
<comment type="subcellular location">
    <subcellularLocation>
        <location evidence="5">Cytoplasm</location>
    </subcellularLocation>
    <subcellularLocation>
        <location evidence="2">Late endosome membrane</location>
        <topology evidence="2">Multi-pass membrane protein</topology>
    </subcellularLocation>
    <subcellularLocation>
        <location evidence="4">Lysosome membrane</location>
        <topology evidence="4">Multi-pass membrane protein</topology>
    </subcellularLocation>
    <subcellularLocation>
        <location evidence="3">Nucleus</location>
    </subcellularLocation>
</comment>
<comment type="catalytic activity">
    <reaction evidence="20">
        <text>L-threonylcarbamoyladenylate + adenosine(37) in tRNA = N(6)-L-threonylcarbamoyladenosine(37) in tRNA + AMP + H(+)</text>
        <dbReference type="Rhea" id="RHEA:37059"/>
        <dbReference type="Rhea" id="RHEA-COMP:10162"/>
        <dbReference type="Rhea" id="RHEA-COMP:10163"/>
        <dbReference type="ChEBI" id="CHEBI:15378"/>
        <dbReference type="ChEBI" id="CHEBI:73682"/>
        <dbReference type="ChEBI" id="CHEBI:74411"/>
        <dbReference type="ChEBI" id="CHEBI:74418"/>
        <dbReference type="ChEBI" id="CHEBI:456215"/>
        <dbReference type="EC" id="2.3.1.234"/>
    </reaction>
</comment>
<evidence type="ECO:0000256" key="10">
    <source>
        <dbReference type="ARBA" id="ARBA00022692"/>
    </source>
</evidence>
<evidence type="ECO:0000313" key="25">
    <source>
        <dbReference type="EMBL" id="KJH46234.1"/>
    </source>
</evidence>
<evidence type="ECO:0000256" key="19">
    <source>
        <dbReference type="ARBA" id="ARBA00030439"/>
    </source>
</evidence>
<dbReference type="SUPFAM" id="SSF109885">
    <property type="entry name" value="I/LWEQ domain"/>
    <property type="match status" value="1"/>
</dbReference>
<feature type="transmembrane region" description="Helical" evidence="22">
    <location>
        <begin position="474"/>
        <end position="494"/>
    </location>
</feature>
<evidence type="ECO:0000256" key="11">
    <source>
        <dbReference type="ARBA" id="ARBA00022694"/>
    </source>
</evidence>
<evidence type="ECO:0000256" key="15">
    <source>
        <dbReference type="ARBA" id="ARBA00022989"/>
    </source>
</evidence>
<dbReference type="GO" id="GO:0070525">
    <property type="term" value="P:tRNA threonylcarbamoyladenosine metabolic process"/>
    <property type="evidence" value="ECO:0007669"/>
    <property type="project" value="UniProtKB-ARBA"/>
</dbReference>
<dbReference type="InterPro" id="IPR043129">
    <property type="entry name" value="ATPase_NBD"/>
</dbReference>
<reference evidence="25 26" key="1">
    <citation type="submission" date="2013-11" db="EMBL/GenBank/DDBJ databases">
        <title>Draft genome of the bovine lungworm Dictyocaulus viviparus.</title>
        <authorList>
            <person name="Mitreva M."/>
        </authorList>
    </citation>
    <scope>NUCLEOTIDE SEQUENCE [LARGE SCALE GENOMIC DNA]</scope>
    <source>
        <strain evidence="25 26">HannoverDv2000</strain>
    </source>
</reference>
<feature type="chain" id="PRO_5002335891" description="N6-L-threonylcarbamoyladenine synthase" evidence="23">
    <location>
        <begin position="21"/>
        <end position="818"/>
    </location>
</feature>
<dbReference type="GO" id="GO:0000408">
    <property type="term" value="C:EKC/KEOPS complex"/>
    <property type="evidence" value="ECO:0007669"/>
    <property type="project" value="UniProtKB-ARBA"/>
</dbReference>
<evidence type="ECO:0000256" key="14">
    <source>
        <dbReference type="ARBA" id="ARBA00022801"/>
    </source>
</evidence>
<keyword evidence="14 25" id="KW-0378">Hydrolase</keyword>
<dbReference type="GO" id="GO:0034597">
    <property type="term" value="F:phosphatidylinositol-4,5-bisphosphate 4-phosphatase activity"/>
    <property type="evidence" value="ECO:0007669"/>
    <property type="project" value="UniProtKB-EC"/>
</dbReference>
<dbReference type="InterPro" id="IPR035964">
    <property type="entry name" value="I/LWEQ_dom_sf"/>
</dbReference>
<evidence type="ECO:0000256" key="6">
    <source>
        <dbReference type="ARBA" id="ARBA00012156"/>
    </source>
</evidence>
<evidence type="ECO:0000256" key="3">
    <source>
        <dbReference type="ARBA" id="ARBA00004123"/>
    </source>
</evidence>
<evidence type="ECO:0000256" key="20">
    <source>
        <dbReference type="ARBA" id="ARBA00048117"/>
    </source>
</evidence>
<dbReference type="Proteomes" id="UP000053766">
    <property type="component" value="Unassembled WGS sequence"/>
</dbReference>
<evidence type="ECO:0000256" key="22">
    <source>
        <dbReference type="SAM" id="Phobius"/>
    </source>
</evidence>
<dbReference type="GO" id="GO:0031902">
    <property type="term" value="C:late endosome membrane"/>
    <property type="evidence" value="ECO:0007669"/>
    <property type="project" value="UniProtKB-SubCell"/>
</dbReference>
<evidence type="ECO:0000256" key="13">
    <source>
        <dbReference type="ARBA" id="ARBA00022753"/>
    </source>
</evidence>
<dbReference type="GO" id="GO:0006400">
    <property type="term" value="P:tRNA modification"/>
    <property type="evidence" value="ECO:0007669"/>
    <property type="project" value="UniProtKB-ARBA"/>
</dbReference>
<evidence type="ECO:0000256" key="18">
    <source>
        <dbReference type="ARBA" id="ARBA00023315"/>
    </source>
</evidence>
<dbReference type="PRINTS" id="PR00789">
    <property type="entry name" value="OSIALOPTASE"/>
</dbReference>
<dbReference type="Pfam" id="PF09788">
    <property type="entry name" value="Tmemb_55A"/>
    <property type="match status" value="1"/>
</dbReference>
<keyword evidence="8" id="KW-0963">Cytoplasm</keyword>
<dbReference type="PANTHER" id="PTHR11735">
    <property type="entry name" value="TRNA N6-ADENOSINE THREONYLCARBAMOYLTRANSFERASE"/>
    <property type="match status" value="1"/>
</dbReference>
<evidence type="ECO:0000256" key="23">
    <source>
        <dbReference type="SAM" id="SignalP"/>
    </source>
</evidence>
<feature type="coiled-coil region" evidence="21">
    <location>
        <begin position="234"/>
        <end position="270"/>
    </location>
</feature>
<dbReference type="InterPro" id="IPR002558">
    <property type="entry name" value="ILWEQ_dom"/>
</dbReference>
<evidence type="ECO:0000256" key="4">
    <source>
        <dbReference type="ARBA" id="ARBA00004155"/>
    </source>
</evidence>
<keyword evidence="16 22" id="KW-0472">Membrane</keyword>
<dbReference type="GO" id="GO:0008233">
    <property type="term" value="F:peptidase activity"/>
    <property type="evidence" value="ECO:0007669"/>
    <property type="project" value="UniProtKB-KW"/>
</dbReference>
<organism evidence="25 26">
    <name type="scientific">Dictyocaulus viviparus</name>
    <name type="common">Bovine lungworm</name>
    <dbReference type="NCBI Taxonomy" id="29172"/>
    <lineage>
        <taxon>Eukaryota</taxon>
        <taxon>Metazoa</taxon>
        <taxon>Ecdysozoa</taxon>
        <taxon>Nematoda</taxon>
        <taxon>Chromadorea</taxon>
        <taxon>Rhabditida</taxon>
        <taxon>Rhabditina</taxon>
        <taxon>Rhabditomorpha</taxon>
        <taxon>Strongyloidea</taxon>
        <taxon>Metastrongylidae</taxon>
        <taxon>Dictyocaulus</taxon>
    </lineage>
</organism>
<dbReference type="Pfam" id="PF00814">
    <property type="entry name" value="TsaD"/>
    <property type="match status" value="1"/>
</dbReference>
<evidence type="ECO:0000256" key="9">
    <source>
        <dbReference type="ARBA" id="ARBA00022679"/>
    </source>
</evidence>
<evidence type="ECO:0000256" key="8">
    <source>
        <dbReference type="ARBA" id="ARBA00022490"/>
    </source>
</evidence>
<dbReference type="AlphaFoldDB" id="A0A0D8XR16"/>
<dbReference type="EMBL" id="KN716363">
    <property type="protein sequence ID" value="KJH46234.1"/>
    <property type="molecule type" value="Genomic_DNA"/>
</dbReference>
<evidence type="ECO:0000256" key="17">
    <source>
        <dbReference type="ARBA" id="ARBA00023228"/>
    </source>
</evidence>
<sequence>MVYHARNFFIFFSFLGVSEQCHIILRSAKETFSSLNIDLQQLLLETKKLNEIMIALPSQSDVDKDVLGAELENEMARMSEAIRTAVEEIEKIQEKARVRTEGIRLEVNETILECCQKLMSAIMALVIASKELQGLLSAAKAVGVAARVLVDSADEVVTGHGKFEHLIVAAQEIAASTMQLFVSSRVKANPESLKLAALSMSSKSVNQCTAQVVAAVKSGQTTLNDQENLDFLHLTLHEAKKEEMESQVHILELEQKLVVERKRLAELRKRHYHMTQLPVVEQNGGNGERDSSFEFIGVSGENLPLLNDDQQTHSYLREDVAPETANRGSIESVDETGGKRSSGATVTCRVCEEQIELSGRDTQHVVKCDACHEATPIRPAPAGKKYVRCPCNCLLICKAASTRIACPRGNCRRVITLGHREPQGSAIRAPTGSCRVQCAHCSEVFLFNTLNNSLAHCPHCKKKSTVGGFARRRALIYLITAVTALLFSVLLTIMTTSPASQHHIVYGAWAVSYLVVAYLFFSFFKFWVVKLTASIKASIKSCMVCVLGIEGSANKIGIGIVRDGKVLSNPRSTFHAPTGEGFRPSETARHHRMHVLQILIKALRDAKIKDPEAEIDAVAYTKGPGMGAPLQIGVGAVVARAFSIACSLPLIPVNHCIGHIEMGRLITRAENPVVLYVSGGNTQVISFSNSRYRIFGETIDIAVGNCLDRFARMMKLSNNPSPGYNIEQAAKAGKKIFDLPYAVKGMDVSFSGILSTIESKALQALRSGEYAIEDLCFSLQETVFAMLVEVTERAMAHTGSKELLIVGGVGCNKRLQYS</sequence>
<keyword evidence="11" id="KW-0819">tRNA processing</keyword>
<dbReference type="CDD" id="cd24132">
    <property type="entry name" value="ASKHA_NBD_OSGEP_like_euk"/>
    <property type="match status" value="1"/>
</dbReference>
<accession>A0A0D8XR16</accession>
<dbReference type="SUPFAM" id="SSF53067">
    <property type="entry name" value="Actin-like ATPase domain"/>
    <property type="match status" value="1"/>
</dbReference>
<dbReference type="OrthoDB" id="10254073at2759"/>
<keyword evidence="23" id="KW-0732">Signal</keyword>
<dbReference type="EC" id="2.3.1.234" evidence="6"/>
<feature type="transmembrane region" description="Helical" evidence="22">
    <location>
        <begin position="506"/>
        <end position="528"/>
    </location>
</feature>
<dbReference type="GO" id="GO:0003779">
    <property type="term" value="F:actin binding"/>
    <property type="evidence" value="ECO:0007669"/>
    <property type="project" value="InterPro"/>
</dbReference>
<proteinExistence type="predicted"/>
<dbReference type="FunFam" id="3.30.420.40:FF:000038">
    <property type="entry name" value="Probable tRNA N6-adenosine threonylcarbamoyltransferase"/>
    <property type="match status" value="1"/>
</dbReference>
<dbReference type="Pfam" id="PF01608">
    <property type="entry name" value="I_LWEQ"/>
    <property type="match status" value="1"/>
</dbReference>
<keyword evidence="26" id="KW-1185">Reference proteome</keyword>
<keyword evidence="13" id="KW-0967">Endosome</keyword>
<evidence type="ECO:0000256" key="21">
    <source>
        <dbReference type="SAM" id="Coils"/>
    </source>
</evidence>
<reference evidence="26" key="2">
    <citation type="journal article" date="2016" name="Sci. Rep.">
        <title>Dictyocaulus viviparus genome, variome and transcriptome elucidate lungworm biology and support future intervention.</title>
        <authorList>
            <person name="McNulty S.N."/>
            <person name="Strube C."/>
            <person name="Rosa B.A."/>
            <person name="Martin J.C."/>
            <person name="Tyagi R."/>
            <person name="Choi Y.J."/>
            <person name="Wang Q."/>
            <person name="Hallsworth Pepin K."/>
            <person name="Zhang X."/>
            <person name="Ozersky P."/>
            <person name="Wilson R.K."/>
            <person name="Sternberg P.W."/>
            <person name="Gasser R.B."/>
            <person name="Mitreva M."/>
        </authorList>
    </citation>
    <scope>NUCLEOTIDE SEQUENCE [LARGE SCALE GENOMIC DNA]</scope>
    <source>
        <strain evidence="26">HannoverDv2000</strain>
    </source>
</reference>
<dbReference type="InterPro" id="IPR019178">
    <property type="entry name" value="PtdIns-P2-Ptase"/>
</dbReference>
<keyword evidence="15 22" id="KW-1133">Transmembrane helix</keyword>
<dbReference type="EC" id="3.1.3.78" evidence="7"/>
<dbReference type="SMART" id="SM00307">
    <property type="entry name" value="ILWEQ"/>
    <property type="match status" value="1"/>
</dbReference>
<feature type="coiled-coil region" evidence="21">
    <location>
        <begin position="25"/>
        <end position="95"/>
    </location>
</feature>
<dbReference type="PROSITE" id="PS50945">
    <property type="entry name" value="I_LWEQ"/>
    <property type="match status" value="1"/>
</dbReference>
<dbReference type="STRING" id="29172.A0A0D8XR16"/>
<dbReference type="Gene3D" id="3.30.420.40">
    <property type="match status" value="2"/>
</dbReference>
<keyword evidence="21" id="KW-0175">Coiled coil</keyword>
<evidence type="ECO:0000256" key="7">
    <source>
        <dbReference type="ARBA" id="ARBA00012936"/>
    </source>
</evidence>
<evidence type="ECO:0000259" key="24">
    <source>
        <dbReference type="PROSITE" id="PS50945"/>
    </source>
</evidence>
<keyword evidence="17" id="KW-0458">Lysosome</keyword>
<dbReference type="Gene3D" id="1.20.1410.10">
    <property type="entry name" value="I/LWEQ domain"/>
    <property type="match status" value="2"/>
</dbReference>
<evidence type="ECO:0000256" key="16">
    <source>
        <dbReference type="ARBA" id="ARBA00023136"/>
    </source>
</evidence>
<dbReference type="GO" id="GO:0061711">
    <property type="term" value="F:tRNA N(6)-L-threonylcarbamoyladenine synthase activity"/>
    <property type="evidence" value="ECO:0007669"/>
    <property type="project" value="UniProtKB-EC"/>
</dbReference>
<keyword evidence="25" id="KW-0645">Protease</keyword>
<dbReference type="GO" id="GO:0005634">
    <property type="term" value="C:nucleus"/>
    <property type="evidence" value="ECO:0007669"/>
    <property type="project" value="UniProtKB-SubCell"/>
</dbReference>
<keyword evidence="18" id="KW-0012">Acyltransferase</keyword>
<evidence type="ECO:0000256" key="2">
    <source>
        <dbReference type="ARBA" id="ARBA00004107"/>
    </source>
</evidence>
<evidence type="ECO:0000256" key="5">
    <source>
        <dbReference type="ARBA" id="ARBA00004496"/>
    </source>
</evidence>
<feature type="domain" description="I/LWEQ" evidence="24">
    <location>
        <begin position="59"/>
        <end position="275"/>
    </location>
</feature>
<dbReference type="GO" id="GO:0046872">
    <property type="term" value="F:metal ion binding"/>
    <property type="evidence" value="ECO:0007669"/>
    <property type="project" value="UniProtKB-KW"/>
</dbReference>
<keyword evidence="12" id="KW-0479">Metal-binding</keyword>
<keyword evidence="10 22" id="KW-0812">Transmembrane</keyword>
<evidence type="ECO:0000256" key="12">
    <source>
        <dbReference type="ARBA" id="ARBA00022723"/>
    </source>
</evidence>
<comment type="catalytic activity">
    <reaction evidence="1">
        <text>a 1,2-diacyl-sn-glycero-3-phospho-(1D-myo-inositol-4,5-bisphosphate) + H2O = a 1,2-diacyl-sn-glycero-3-phospho-(1D-myo-inositol-5-phosphate) + phosphate</text>
        <dbReference type="Rhea" id="RHEA:25674"/>
        <dbReference type="ChEBI" id="CHEBI:15377"/>
        <dbReference type="ChEBI" id="CHEBI:43474"/>
        <dbReference type="ChEBI" id="CHEBI:57795"/>
        <dbReference type="ChEBI" id="CHEBI:58456"/>
        <dbReference type="EC" id="3.1.3.78"/>
    </reaction>
</comment>
<dbReference type="GO" id="GO:0006508">
    <property type="term" value="P:proteolysis"/>
    <property type="evidence" value="ECO:0007669"/>
    <property type="project" value="UniProtKB-KW"/>
</dbReference>
<protein>
    <recommendedName>
        <fullName evidence="19">N6-L-threonylcarbamoyladenine synthase</fullName>
        <ecNumber evidence="6">2.3.1.234</ecNumber>
        <ecNumber evidence="7">3.1.3.78</ecNumber>
    </recommendedName>
</protein>
<name>A0A0D8XR16_DICVI</name>
<dbReference type="GO" id="GO:0005765">
    <property type="term" value="C:lysosomal membrane"/>
    <property type="evidence" value="ECO:0007669"/>
    <property type="project" value="UniProtKB-SubCell"/>
</dbReference>
<evidence type="ECO:0000313" key="26">
    <source>
        <dbReference type="Proteomes" id="UP000053766"/>
    </source>
</evidence>
<dbReference type="InterPro" id="IPR017861">
    <property type="entry name" value="KAE1/TsaD"/>
</dbReference>
<dbReference type="NCBIfam" id="TIGR00329">
    <property type="entry name" value="gcp_kae1"/>
    <property type="match status" value="1"/>
</dbReference>
<evidence type="ECO:0000256" key="1">
    <source>
        <dbReference type="ARBA" id="ARBA00001261"/>
    </source>
</evidence>
<dbReference type="InterPro" id="IPR000905">
    <property type="entry name" value="Gcp-like_dom"/>
</dbReference>
<keyword evidence="9" id="KW-0808">Transferase</keyword>
<dbReference type="GO" id="GO:0046856">
    <property type="term" value="P:phosphatidylinositol dephosphorylation"/>
    <property type="evidence" value="ECO:0007669"/>
    <property type="project" value="InterPro"/>
</dbReference>
<dbReference type="PANTHER" id="PTHR11735:SF14">
    <property type="entry name" value="TRNA N6-ADENOSINE THREONYLCARBAMOYLTRANSFERASE"/>
    <property type="match status" value="1"/>
</dbReference>